<evidence type="ECO:0000256" key="1">
    <source>
        <dbReference type="SAM" id="MobiDB-lite"/>
    </source>
</evidence>
<feature type="compositionally biased region" description="Low complexity" evidence="1">
    <location>
        <begin position="261"/>
        <end position="274"/>
    </location>
</feature>
<feature type="region of interest" description="Disordered" evidence="1">
    <location>
        <begin position="485"/>
        <end position="504"/>
    </location>
</feature>
<feature type="region of interest" description="Disordered" evidence="1">
    <location>
        <begin position="1"/>
        <end position="89"/>
    </location>
</feature>
<dbReference type="Proteomes" id="UP000292957">
    <property type="component" value="Unassembled WGS sequence"/>
</dbReference>
<dbReference type="EMBL" id="ML143387">
    <property type="protein sequence ID" value="TBU35189.1"/>
    <property type="molecule type" value="Genomic_DNA"/>
</dbReference>
<feature type="compositionally biased region" description="Polar residues" evidence="1">
    <location>
        <begin position="1"/>
        <end position="12"/>
    </location>
</feature>
<name>A0A4Q9N3S0_9APHY</name>
<feature type="region of interest" description="Disordered" evidence="1">
    <location>
        <begin position="402"/>
        <end position="433"/>
    </location>
</feature>
<feature type="compositionally biased region" description="Basic and acidic residues" evidence="1">
    <location>
        <begin position="824"/>
        <end position="835"/>
    </location>
</feature>
<feature type="region of interest" description="Disordered" evidence="1">
    <location>
        <begin position="261"/>
        <end position="291"/>
    </location>
</feature>
<feature type="compositionally biased region" description="Low complexity" evidence="1">
    <location>
        <begin position="862"/>
        <end position="871"/>
    </location>
</feature>
<gene>
    <name evidence="2" type="ORF">BD311DRAFT_745735</name>
</gene>
<feature type="region of interest" description="Disordered" evidence="1">
    <location>
        <begin position="327"/>
        <end position="380"/>
    </location>
</feature>
<dbReference type="AlphaFoldDB" id="A0A4Q9N3S0"/>
<reference evidence="2" key="1">
    <citation type="submission" date="2019-01" db="EMBL/GenBank/DDBJ databases">
        <title>Draft genome sequences of three monokaryotic isolates of the white-rot basidiomycete fungus Dichomitus squalens.</title>
        <authorList>
            <consortium name="DOE Joint Genome Institute"/>
            <person name="Lopez S.C."/>
            <person name="Andreopoulos B."/>
            <person name="Pangilinan J."/>
            <person name="Lipzen A."/>
            <person name="Riley R."/>
            <person name="Ahrendt S."/>
            <person name="Ng V."/>
            <person name="Barry K."/>
            <person name="Daum C."/>
            <person name="Grigoriev I.V."/>
            <person name="Hilden K.S."/>
            <person name="Makela M.R."/>
            <person name="de Vries R.P."/>
        </authorList>
    </citation>
    <scope>NUCLEOTIDE SEQUENCE [LARGE SCALE GENOMIC DNA]</scope>
    <source>
        <strain evidence="2">OM18370.1</strain>
    </source>
</reference>
<feature type="region of interest" description="Disordered" evidence="1">
    <location>
        <begin position="824"/>
        <end position="912"/>
    </location>
</feature>
<feature type="compositionally biased region" description="Low complexity" evidence="1">
    <location>
        <begin position="678"/>
        <end position="694"/>
    </location>
</feature>
<feature type="compositionally biased region" description="Polar residues" evidence="1">
    <location>
        <begin position="402"/>
        <end position="419"/>
    </location>
</feature>
<feature type="compositionally biased region" description="Polar residues" evidence="1">
    <location>
        <begin position="878"/>
        <end position="890"/>
    </location>
</feature>
<accession>A0A4Q9N3S0</accession>
<evidence type="ECO:0000313" key="2">
    <source>
        <dbReference type="EMBL" id="TBU35189.1"/>
    </source>
</evidence>
<proteinExistence type="predicted"/>
<organism evidence="2">
    <name type="scientific">Dichomitus squalens</name>
    <dbReference type="NCBI Taxonomy" id="114155"/>
    <lineage>
        <taxon>Eukaryota</taxon>
        <taxon>Fungi</taxon>
        <taxon>Dikarya</taxon>
        <taxon>Basidiomycota</taxon>
        <taxon>Agaricomycotina</taxon>
        <taxon>Agaricomycetes</taxon>
        <taxon>Polyporales</taxon>
        <taxon>Polyporaceae</taxon>
        <taxon>Dichomitus</taxon>
    </lineage>
</organism>
<protein>
    <submittedName>
        <fullName evidence="2">Uncharacterized protein</fullName>
    </submittedName>
</protein>
<feature type="compositionally biased region" description="Polar residues" evidence="1">
    <location>
        <begin position="700"/>
        <end position="715"/>
    </location>
</feature>
<feature type="compositionally biased region" description="Low complexity" evidence="1">
    <location>
        <begin position="160"/>
        <end position="170"/>
    </location>
</feature>
<feature type="compositionally biased region" description="Polar residues" evidence="1">
    <location>
        <begin position="35"/>
        <end position="51"/>
    </location>
</feature>
<feature type="region of interest" description="Disordered" evidence="1">
    <location>
        <begin position="529"/>
        <end position="769"/>
    </location>
</feature>
<dbReference type="OrthoDB" id="2804693at2759"/>
<feature type="compositionally biased region" description="Low complexity" evidence="1">
    <location>
        <begin position="327"/>
        <end position="338"/>
    </location>
</feature>
<feature type="compositionally biased region" description="Polar residues" evidence="1">
    <location>
        <begin position="139"/>
        <end position="148"/>
    </location>
</feature>
<feature type="compositionally biased region" description="Polar residues" evidence="1">
    <location>
        <begin position="600"/>
        <end position="616"/>
    </location>
</feature>
<sequence length="977" mass="104793">MPPSASRRQSLTPYLPGAWPSCSRDQHDDTAQDADVSSVSSYGGSAITANARSRKEGSRKARRRWTYTGPVRPYVASSGPHGPPGLTYANVATLTSRTPSDPKLSPITISTALSSPLHTPDLADWPTHPDANGRLDRGISSNSTTLSSEFFPFSSDLGTSSRSPRLAPSASREHPFPSPHLDPPLLNFIPGLPPLKLPVHSSANNPFFPESPPAPPSPLLEACLTPASLAITPTGWESTPSISQSPDIPVEFLPVVKVTRSSSLPPTSSVSTDSHLSEADSPVLPSGSDAHAADSHGAVLAHLSIPASEMDAFALAAAVASSASRSSFSIPPSVQSGSHPSTPMESPEGTHRPDLGAYRHPSGTTEASAGHLVREEQLEEDRADVASEHTERVIARRLSAPQPTVHQTPRPQPVPTVSSRVAVGDGNGPLKRKVTKRPVMGKVRKLGERLRDLFRGRAEVPSKTLHSRDTPEYGLMTTTTAITNVEYESEHPIPSPSPRTKKLRNHRRSLPLPALLPTSINRVHTSISKRAALEHDSTLRTSTSSTRQPSALDGDDHCGSASPEDTVSPHSPRTPKGRPERTQTLLQPVLPVGSEGKPGSGTSNKARRFSLSSALSKSRMDSLRTTVIPRPPLPSLPLRETTSAQASTPDAGELSTPRKSSSSPRQDRFWGGELPNTVGASSSPVAGSAGQASPVRSRTRTAPPQALSSPDTESSTAKDKRSRRFSLSSIMAKRSTRHLTTAGHISELSSPTSLKKTKGSSPRGPPRDTVTTVTHANVQFDMVSPRPELDLGSRPPLLDVAHIHRSSQVPSVISSTGESTYYDAKEELSEDEHCARRLHRPSASMSESDLDSMSFARTPDHSSGTFSFGSSTEREYYHQNSELSSESYTPYRSRRPSGPGYTRGAVGHLVGESTSTPVTKTLRFSPSLSLSFDLSCSDVDGDEDDLGRLDQEEELSFMRALGFEFDEIARRVREEPL</sequence>
<feature type="region of interest" description="Disordered" evidence="1">
    <location>
        <begin position="114"/>
        <end position="179"/>
    </location>
</feature>